<gene>
    <name evidence="1" type="ORF">SAMN05192539_102178</name>
</gene>
<accession>A0A1H7CCH4</accession>
<name>A0A1H7CCH4_9BURK</name>
<evidence type="ECO:0000313" key="2">
    <source>
        <dbReference type="Proteomes" id="UP000198866"/>
    </source>
</evidence>
<proteinExistence type="predicted"/>
<protein>
    <submittedName>
        <fullName evidence="1">Uncharacterized protein</fullName>
    </submittedName>
</protein>
<evidence type="ECO:0000313" key="1">
    <source>
        <dbReference type="EMBL" id="SEJ87391.1"/>
    </source>
</evidence>
<dbReference type="AlphaFoldDB" id="A0A1H7CCH4"/>
<organism evidence="1 2">
    <name type="scientific">Paraburkholderia diazotrophica</name>
    <dbReference type="NCBI Taxonomy" id="667676"/>
    <lineage>
        <taxon>Bacteria</taxon>
        <taxon>Pseudomonadati</taxon>
        <taxon>Pseudomonadota</taxon>
        <taxon>Betaproteobacteria</taxon>
        <taxon>Burkholderiales</taxon>
        <taxon>Burkholderiaceae</taxon>
        <taxon>Paraburkholderia</taxon>
    </lineage>
</organism>
<dbReference type="Proteomes" id="UP000198866">
    <property type="component" value="Unassembled WGS sequence"/>
</dbReference>
<dbReference type="OrthoDB" id="9132582at2"/>
<dbReference type="RefSeq" id="WP_090869846.1">
    <property type="nucleotide sequence ID" value="NZ_FNYE01000021.1"/>
</dbReference>
<reference evidence="2" key="1">
    <citation type="submission" date="2016-10" db="EMBL/GenBank/DDBJ databases">
        <authorList>
            <person name="Varghese N."/>
            <person name="Submissions S."/>
        </authorList>
    </citation>
    <scope>NUCLEOTIDE SEQUENCE [LARGE SCALE GENOMIC DNA]</scope>
    <source>
        <strain evidence="2">LMG 26031</strain>
    </source>
</reference>
<dbReference type="EMBL" id="FNYE01000021">
    <property type="protein sequence ID" value="SEJ87391.1"/>
    <property type="molecule type" value="Genomic_DNA"/>
</dbReference>
<keyword evidence="2" id="KW-1185">Reference proteome</keyword>
<dbReference type="STRING" id="667676.SAMN05192539_102178"/>
<sequence length="157" mass="16730">METTSTSYVTFEAAGLPCVMFVTLAEVWLACVEVSRDHALYRCRREVEVAVPDTLAGLSVTPERVCIADMGVAKLPPVLEAGASLPASILLACPGGIMYTGVPFGTSSRGKWWIGFHMPGDSSQDEVRAELEQFAVLVAALAHAPITGGPEPYHEIP</sequence>